<gene>
    <name evidence="3" type="ORF">L1785_07125</name>
</gene>
<accession>A0AA41QCS6</accession>
<protein>
    <submittedName>
        <fullName evidence="3">SRPBCC domain-containing protein</fullName>
    </submittedName>
</protein>
<dbReference type="RefSeq" id="WP_236088520.1">
    <property type="nucleotide sequence ID" value="NZ_JAKGSG010000023.1"/>
</dbReference>
<dbReference type="SUPFAM" id="SSF55961">
    <property type="entry name" value="Bet v1-like"/>
    <property type="match status" value="1"/>
</dbReference>
<name>A0AA41QCS6_9MICO</name>
<dbReference type="EMBL" id="JAKGSG010000023">
    <property type="protein sequence ID" value="MCF4120746.1"/>
    <property type="molecule type" value="Genomic_DNA"/>
</dbReference>
<evidence type="ECO:0000259" key="2">
    <source>
        <dbReference type="Pfam" id="PF08327"/>
    </source>
</evidence>
<dbReference type="Gene3D" id="3.30.530.20">
    <property type="match status" value="1"/>
</dbReference>
<dbReference type="Pfam" id="PF08327">
    <property type="entry name" value="AHSA1"/>
    <property type="match status" value="1"/>
</dbReference>
<evidence type="ECO:0000313" key="3">
    <source>
        <dbReference type="EMBL" id="MCF4120746.1"/>
    </source>
</evidence>
<evidence type="ECO:0000256" key="1">
    <source>
        <dbReference type="ARBA" id="ARBA00006817"/>
    </source>
</evidence>
<sequence>MTTQTLSSVDLDARTVTRTVRIAAGPDAVWRALTEPEHVAGWFGDTCETDDGGPFTLGGRGRFHFGSHGWSAFQVTRLDAPRVLAFTWAAPEVADGTEAVFTLAPDGEGTRLTVVETGFDRADDATARSALEDHRQGWNSELDELVAYVESRQW</sequence>
<evidence type="ECO:0000313" key="4">
    <source>
        <dbReference type="Proteomes" id="UP001165405"/>
    </source>
</evidence>
<keyword evidence="4" id="KW-1185">Reference proteome</keyword>
<dbReference type="Proteomes" id="UP001165405">
    <property type="component" value="Unassembled WGS sequence"/>
</dbReference>
<dbReference type="InterPro" id="IPR023393">
    <property type="entry name" value="START-like_dom_sf"/>
</dbReference>
<dbReference type="AlphaFoldDB" id="A0AA41QCS6"/>
<organism evidence="3 4">
    <name type="scientific">Antribacter soli</name>
    <dbReference type="NCBI Taxonomy" id="2910976"/>
    <lineage>
        <taxon>Bacteria</taxon>
        <taxon>Bacillati</taxon>
        <taxon>Actinomycetota</taxon>
        <taxon>Actinomycetes</taxon>
        <taxon>Micrococcales</taxon>
        <taxon>Promicromonosporaceae</taxon>
        <taxon>Antribacter</taxon>
    </lineage>
</organism>
<comment type="caution">
    <text evidence="3">The sequence shown here is derived from an EMBL/GenBank/DDBJ whole genome shotgun (WGS) entry which is preliminary data.</text>
</comment>
<proteinExistence type="inferred from homology"/>
<feature type="domain" description="Activator of Hsp90 ATPase homologue 1/2-like C-terminal" evidence="2">
    <location>
        <begin position="24"/>
        <end position="150"/>
    </location>
</feature>
<dbReference type="InterPro" id="IPR013538">
    <property type="entry name" value="ASHA1/2-like_C"/>
</dbReference>
<comment type="similarity">
    <text evidence="1">Belongs to the AHA1 family.</text>
</comment>
<reference evidence="3" key="1">
    <citation type="submission" date="2022-01" db="EMBL/GenBank/DDBJ databases">
        <title>Antribacter sp. nov., isolated from Guizhou of China.</title>
        <authorList>
            <person name="Chengliang C."/>
            <person name="Ya Z."/>
        </authorList>
    </citation>
    <scope>NUCLEOTIDE SEQUENCE</scope>
    <source>
        <strain evidence="3">KLBMP 9083</strain>
    </source>
</reference>